<dbReference type="AlphaFoldDB" id="A0A8J8NAV7"/>
<feature type="region of interest" description="Disordered" evidence="1">
    <location>
        <begin position="17"/>
        <end position="41"/>
    </location>
</feature>
<proteinExistence type="predicted"/>
<comment type="caution">
    <text evidence="2">The sequence shown here is derived from an EMBL/GenBank/DDBJ whole genome shotgun (WGS) entry which is preliminary data.</text>
</comment>
<feature type="compositionally biased region" description="Basic and acidic residues" evidence="1">
    <location>
        <begin position="19"/>
        <end position="29"/>
    </location>
</feature>
<protein>
    <submittedName>
        <fullName evidence="2">Uncharacterized protein</fullName>
    </submittedName>
</protein>
<accession>A0A8J8NAV7</accession>
<gene>
    <name evidence="2" type="ORF">FGO68_gene13095</name>
</gene>
<reference evidence="2" key="1">
    <citation type="submission" date="2019-06" db="EMBL/GenBank/DDBJ databases">
        <authorList>
            <person name="Zheng W."/>
        </authorList>
    </citation>
    <scope>NUCLEOTIDE SEQUENCE</scope>
    <source>
        <strain evidence="2">QDHG01</strain>
    </source>
</reference>
<keyword evidence="3" id="KW-1185">Reference proteome</keyword>
<sequence>MKILAVRMEQVNEPVEFEDNSRVSNRDLNRPNQSKLTHTRCRSKSQKIALSFLRRAFSNEIRTYSQSSNK</sequence>
<evidence type="ECO:0000313" key="2">
    <source>
        <dbReference type="EMBL" id="TNV71602.1"/>
    </source>
</evidence>
<dbReference type="EMBL" id="RRYP01029744">
    <property type="protein sequence ID" value="TNV71602.1"/>
    <property type="molecule type" value="Genomic_DNA"/>
</dbReference>
<dbReference type="Proteomes" id="UP000785679">
    <property type="component" value="Unassembled WGS sequence"/>
</dbReference>
<organism evidence="2 3">
    <name type="scientific">Halteria grandinella</name>
    <dbReference type="NCBI Taxonomy" id="5974"/>
    <lineage>
        <taxon>Eukaryota</taxon>
        <taxon>Sar</taxon>
        <taxon>Alveolata</taxon>
        <taxon>Ciliophora</taxon>
        <taxon>Intramacronucleata</taxon>
        <taxon>Spirotrichea</taxon>
        <taxon>Stichotrichia</taxon>
        <taxon>Sporadotrichida</taxon>
        <taxon>Halteriidae</taxon>
        <taxon>Halteria</taxon>
    </lineage>
</organism>
<name>A0A8J8NAV7_HALGN</name>
<evidence type="ECO:0000313" key="3">
    <source>
        <dbReference type="Proteomes" id="UP000785679"/>
    </source>
</evidence>
<evidence type="ECO:0000256" key="1">
    <source>
        <dbReference type="SAM" id="MobiDB-lite"/>
    </source>
</evidence>